<accession>A0A1R4JTV5</accession>
<dbReference type="STRING" id="1255658.FM114_09505"/>
<evidence type="ECO:0000313" key="2">
    <source>
        <dbReference type="Proteomes" id="UP000188342"/>
    </source>
</evidence>
<gene>
    <name evidence="1" type="ORF">FM114_09505</name>
</gene>
<dbReference type="EMBL" id="FUKQ01000035">
    <property type="protein sequence ID" value="SJN35392.1"/>
    <property type="molecule type" value="Genomic_DNA"/>
</dbReference>
<organism evidence="1 2">
    <name type="scientific">Luteococcus japonicus LSP_Lj1</name>
    <dbReference type="NCBI Taxonomy" id="1255658"/>
    <lineage>
        <taxon>Bacteria</taxon>
        <taxon>Bacillati</taxon>
        <taxon>Actinomycetota</taxon>
        <taxon>Actinomycetes</taxon>
        <taxon>Propionibacteriales</taxon>
        <taxon>Propionibacteriaceae</taxon>
        <taxon>Luteococcus</taxon>
    </lineage>
</organism>
<keyword evidence="2" id="KW-1185">Reference proteome</keyword>
<dbReference type="Proteomes" id="UP000188342">
    <property type="component" value="Unassembled WGS sequence"/>
</dbReference>
<dbReference type="RefSeq" id="WP_094764912.1">
    <property type="nucleotide sequence ID" value="NZ_FUKQ01000035.1"/>
</dbReference>
<proteinExistence type="predicted"/>
<protein>
    <submittedName>
        <fullName evidence="1">Uncharacterized protein</fullName>
    </submittedName>
</protein>
<name>A0A1R4JTV5_9ACTN</name>
<evidence type="ECO:0000313" key="1">
    <source>
        <dbReference type="EMBL" id="SJN35392.1"/>
    </source>
</evidence>
<reference evidence="1 2" key="1">
    <citation type="submission" date="2017-02" db="EMBL/GenBank/DDBJ databases">
        <authorList>
            <person name="Peterson S.W."/>
        </authorList>
    </citation>
    <scope>NUCLEOTIDE SEQUENCE [LARGE SCALE GENOMIC DNA]</scope>
    <source>
        <strain evidence="1 2">LSP_Lj1</strain>
    </source>
</reference>
<sequence length="72" mass="8249">MTTHLVIRRRSPLPPAEALSRVLDLRRHRPPFTTITAPFPLEAGSVVVARTSLGWWSFDDVMHVTRRDERTA</sequence>
<dbReference type="AlphaFoldDB" id="A0A1R4JTV5"/>